<protein>
    <recommendedName>
        <fullName evidence="3">UPF0122 protein Heshes_23210</fullName>
    </recommendedName>
</protein>
<dbReference type="STRING" id="89784.SAMN04489725_1097"/>
<dbReference type="Proteomes" id="UP001157137">
    <property type="component" value="Unassembled WGS sequence"/>
</dbReference>
<dbReference type="InterPro" id="IPR007394">
    <property type="entry name" value="UPF0122"/>
</dbReference>
<dbReference type="PANTHER" id="PTHR40083:SF1">
    <property type="entry name" value="UPF0122 PROTEIN YLXM"/>
    <property type="match status" value="1"/>
</dbReference>
<organism evidence="5 6">
    <name type="scientific">Alicyclobacillus hesperidum</name>
    <dbReference type="NCBI Taxonomy" id="89784"/>
    <lineage>
        <taxon>Bacteria</taxon>
        <taxon>Bacillati</taxon>
        <taxon>Bacillota</taxon>
        <taxon>Bacilli</taxon>
        <taxon>Bacillales</taxon>
        <taxon>Alicyclobacillaceae</taxon>
        <taxon>Alicyclobacillus</taxon>
    </lineage>
</organism>
<name>A0A1H2UUI4_9BACL</name>
<dbReference type="Pfam" id="PF04297">
    <property type="entry name" value="UPF0122"/>
    <property type="match status" value="1"/>
</dbReference>
<dbReference type="Gene3D" id="1.10.10.10">
    <property type="entry name" value="Winged helix-like DNA-binding domain superfamily/Winged helix DNA-binding domain"/>
    <property type="match status" value="1"/>
</dbReference>
<comment type="similarity">
    <text evidence="1 3">Belongs to the UPF0122 family.</text>
</comment>
<dbReference type="SUPFAM" id="SSF88659">
    <property type="entry name" value="Sigma3 and sigma4 domains of RNA polymerase sigma factors"/>
    <property type="match status" value="1"/>
</dbReference>
<sequence>MTVTLNPDSMREVTRIGDLYAFYEPLLTERQRQIVELYHFEDMSLAEIGSVLSISRQAVHDQLRRVGEQLEVYEAALHLQEIAAKQGTAWARLIDCWQAVRADLPEADRTRMQRAIEQMAATLSSLTGGEADA</sequence>
<accession>A0A1H2UUI4</accession>
<evidence type="ECO:0000256" key="3">
    <source>
        <dbReference type="HAMAP-Rule" id="MF_00245"/>
    </source>
</evidence>
<evidence type="ECO:0000313" key="4">
    <source>
        <dbReference type="EMBL" id="GLV14637.1"/>
    </source>
</evidence>
<dbReference type="PANTHER" id="PTHR40083">
    <property type="entry name" value="UPF0122 PROTEIN CBO2450/CLC_2298"/>
    <property type="match status" value="1"/>
</dbReference>
<dbReference type="InterPro" id="IPR013324">
    <property type="entry name" value="RNA_pol_sigma_r3/r4-like"/>
</dbReference>
<evidence type="ECO:0000256" key="1">
    <source>
        <dbReference type="ARBA" id="ARBA00008720"/>
    </source>
</evidence>
<reference evidence="6" key="2">
    <citation type="submission" date="2016-10" db="EMBL/GenBank/DDBJ databases">
        <authorList>
            <person name="Varghese N."/>
        </authorList>
    </citation>
    <scope>NUCLEOTIDE SEQUENCE [LARGE SCALE GENOMIC DNA]</scope>
    <source>
        <strain evidence="6">DSM 12489</strain>
    </source>
</reference>
<keyword evidence="6" id="KW-1185">Reference proteome</keyword>
<dbReference type="AlphaFoldDB" id="A0A1H2UUI4"/>
<evidence type="ECO:0000313" key="6">
    <source>
        <dbReference type="Proteomes" id="UP000182589"/>
    </source>
</evidence>
<dbReference type="EMBL" id="BSRA01000014">
    <property type="protein sequence ID" value="GLV14637.1"/>
    <property type="molecule type" value="Genomic_DNA"/>
</dbReference>
<reference evidence="4" key="3">
    <citation type="submission" date="2023-02" db="EMBL/GenBank/DDBJ databases">
        <title>Proposal of a novel subspecies: Alicyclobacillus hesperidum subspecies aegle.</title>
        <authorList>
            <person name="Goto K."/>
            <person name="Fujii T."/>
            <person name="Yasui K."/>
            <person name="Mochida K."/>
            <person name="Kato-Tanaka Y."/>
            <person name="Morohoshi S."/>
            <person name="An S.Y."/>
            <person name="Kasai H."/>
            <person name="Yokota A."/>
        </authorList>
    </citation>
    <scope>NUCLEOTIDE SEQUENCE</scope>
    <source>
        <strain evidence="4">DSM 12766</strain>
    </source>
</reference>
<comment type="function">
    <text evidence="2 3">Might take part in the signal recognition particle (SRP) pathway. This is inferred from the conservation of its genetic proximity to ftsY/ffh. May be a regulatory protein.</text>
</comment>
<evidence type="ECO:0000256" key="2">
    <source>
        <dbReference type="ARBA" id="ARBA00024764"/>
    </source>
</evidence>
<gene>
    <name evidence="4" type="ORF">Heshes_23210</name>
    <name evidence="5" type="ORF">SAMN04489725_1097</name>
</gene>
<evidence type="ECO:0000313" key="5">
    <source>
        <dbReference type="EMBL" id="SDW59725.1"/>
    </source>
</evidence>
<proteinExistence type="inferred from homology"/>
<dbReference type="InterPro" id="IPR036388">
    <property type="entry name" value="WH-like_DNA-bd_sf"/>
</dbReference>
<dbReference type="Proteomes" id="UP000182589">
    <property type="component" value="Unassembled WGS sequence"/>
</dbReference>
<dbReference type="InterPro" id="IPR054831">
    <property type="entry name" value="UPF0122_fam_protein"/>
</dbReference>
<dbReference type="NCBIfam" id="NF045758">
    <property type="entry name" value="YlxM"/>
    <property type="match status" value="1"/>
</dbReference>
<dbReference type="EMBL" id="FNOJ01000009">
    <property type="protein sequence ID" value="SDW59725.1"/>
    <property type="molecule type" value="Genomic_DNA"/>
</dbReference>
<reference evidence="5" key="1">
    <citation type="submission" date="2016-10" db="EMBL/GenBank/DDBJ databases">
        <authorList>
            <person name="de Groot N.N."/>
        </authorList>
    </citation>
    <scope>NUCLEOTIDE SEQUENCE [LARGE SCALE GENOMIC DNA]</scope>
    <source>
        <strain evidence="5">DSM 12489</strain>
    </source>
</reference>
<dbReference type="HAMAP" id="MF_00245">
    <property type="entry name" value="UPF0122"/>
    <property type="match status" value="1"/>
</dbReference>